<dbReference type="Gene3D" id="2.20.70.10">
    <property type="match status" value="1"/>
</dbReference>
<evidence type="ECO:0000256" key="6">
    <source>
        <dbReference type="SAM" id="Phobius"/>
    </source>
</evidence>
<evidence type="ECO:0000256" key="3">
    <source>
        <dbReference type="ARBA" id="ARBA00022490"/>
    </source>
</evidence>
<reference evidence="9" key="1">
    <citation type="submission" date="2022-11" db="UniProtKB">
        <authorList>
            <consortium name="WormBaseParasite"/>
        </authorList>
    </citation>
    <scope>IDENTIFICATION</scope>
</reference>
<feature type="domain" description="WW" evidence="7">
    <location>
        <begin position="150"/>
        <end position="183"/>
    </location>
</feature>
<dbReference type="PANTHER" id="PTHR17616:SF8">
    <property type="entry name" value="TRANSCRIPTIONAL COACTIVATOR YORKIE"/>
    <property type="match status" value="1"/>
</dbReference>
<feature type="region of interest" description="Disordered" evidence="5">
    <location>
        <begin position="457"/>
        <end position="487"/>
    </location>
</feature>
<evidence type="ECO:0000256" key="2">
    <source>
        <dbReference type="ARBA" id="ARBA00004496"/>
    </source>
</evidence>
<keyword evidence="3" id="KW-0963">Cytoplasm</keyword>
<dbReference type="Proteomes" id="UP000887562">
    <property type="component" value="Unplaced"/>
</dbReference>
<accession>A0A915ET25</accession>
<evidence type="ECO:0000313" key="9">
    <source>
        <dbReference type="WBParaSite" id="maker-E.canG7_contigs_1288-snap-gene-0.65-mRNA-1"/>
    </source>
</evidence>
<keyword evidence="6" id="KW-0472">Membrane</keyword>
<dbReference type="CDD" id="cd00201">
    <property type="entry name" value="WW"/>
    <property type="match status" value="1"/>
</dbReference>
<dbReference type="InterPro" id="IPR001202">
    <property type="entry name" value="WW_dom"/>
</dbReference>
<dbReference type="GO" id="GO:0005634">
    <property type="term" value="C:nucleus"/>
    <property type="evidence" value="ECO:0007669"/>
    <property type="project" value="UniProtKB-SubCell"/>
</dbReference>
<proteinExistence type="predicted"/>
<evidence type="ECO:0000256" key="5">
    <source>
        <dbReference type="SAM" id="MobiDB-lite"/>
    </source>
</evidence>
<feature type="region of interest" description="Disordered" evidence="5">
    <location>
        <begin position="307"/>
        <end position="352"/>
    </location>
</feature>
<comment type="subcellular location">
    <subcellularLocation>
        <location evidence="2">Cytoplasm</location>
    </subcellularLocation>
    <subcellularLocation>
        <location evidence="1">Nucleus</location>
    </subcellularLocation>
</comment>
<dbReference type="SUPFAM" id="SSF51045">
    <property type="entry name" value="WW domain"/>
    <property type="match status" value="1"/>
</dbReference>
<feature type="transmembrane region" description="Helical" evidence="6">
    <location>
        <begin position="560"/>
        <end position="580"/>
    </location>
</feature>
<protein>
    <submittedName>
        <fullName evidence="9">WW domain-containing protein</fullName>
    </submittedName>
</protein>
<keyword evidence="6" id="KW-0812">Transmembrane</keyword>
<evidence type="ECO:0000313" key="8">
    <source>
        <dbReference type="Proteomes" id="UP000887562"/>
    </source>
</evidence>
<feature type="compositionally biased region" description="Basic and acidic residues" evidence="5">
    <location>
        <begin position="30"/>
        <end position="44"/>
    </location>
</feature>
<organism evidence="8 9">
    <name type="scientific">Echinococcus canadensis</name>
    <dbReference type="NCBI Taxonomy" id="519352"/>
    <lineage>
        <taxon>Eukaryota</taxon>
        <taxon>Metazoa</taxon>
        <taxon>Spiralia</taxon>
        <taxon>Lophotrochozoa</taxon>
        <taxon>Platyhelminthes</taxon>
        <taxon>Cestoda</taxon>
        <taxon>Eucestoda</taxon>
        <taxon>Cyclophyllidea</taxon>
        <taxon>Taeniidae</taxon>
        <taxon>Echinococcus</taxon>
        <taxon>Echinococcus canadensis group</taxon>
    </lineage>
</organism>
<dbReference type="AlphaFoldDB" id="A0A915ET25"/>
<evidence type="ECO:0000259" key="7">
    <source>
        <dbReference type="PROSITE" id="PS50020"/>
    </source>
</evidence>
<dbReference type="PANTHER" id="PTHR17616">
    <property type="entry name" value="YES-ASSOCIATED PROTEIN YAP1 FAMILY MEMBER"/>
    <property type="match status" value="1"/>
</dbReference>
<feature type="compositionally biased region" description="Low complexity" evidence="5">
    <location>
        <begin position="457"/>
        <end position="469"/>
    </location>
</feature>
<feature type="region of interest" description="Disordered" evidence="5">
    <location>
        <begin position="600"/>
        <end position="619"/>
    </location>
</feature>
<feature type="region of interest" description="Disordered" evidence="5">
    <location>
        <begin position="30"/>
        <end position="64"/>
    </location>
</feature>
<dbReference type="GO" id="GO:0005737">
    <property type="term" value="C:cytoplasm"/>
    <property type="evidence" value="ECO:0007669"/>
    <property type="project" value="UniProtKB-SubCell"/>
</dbReference>
<dbReference type="SMART" id="SM00456">
    <property type="entry name" value="WW"/>
    <property type="match status" value="1"/>
</dbReference>
<dbReference type="PROSITE" id="PS50020">
    <property type="entry name" value="WW_DOMAIN_2"/>
    <property type="match status" value="1"/>
</dbReference>
<name>A0A915ET25_9CEST</name>
<dbReference type="GO" id="GO:0045944">
    <property type="term" value="P:positive regulation of transcription by RNA polymerase II"/>
    <property type="evidence" value="ECO:0007669"/>
    <property type="project" value="TreeGrafter"/>
</dbReference>
<keyword evidence="8" id="KW-1185">Reference proteome</keyword>
<dbReference type="GO" id="GO:0003713">
    <property type="term" value="F:transcription coactivator activity"/>
    <property type="evidence" value="ECO:0007669"/>
    <property type="project" value="TreeGrafter"/>
</dbReference>
<sequence>MEEKSESRVPPPRVRIFECAHDGIQELFNRDSSKATKPMDERNFPKSFWIPPTKEHSRCSDPSMENNQDGFCISHRKSNSSPSCIGTNAAYLSEPIDHNRQKSLDTTQNLDRNPKESSVLCNAGFVQHTSRGSFHFSDARQSDSLTSPICELPPEFQMAINENKQVYFLNHETKQTTWFDPRIPPDEQKWGMTIEELDQIHVNYARRQKLNTHSLEGHRQLPASPISVLSPIDSGGMSSVGGGGEPTSCCSTLPGSPGNAAGQLVSGGAGCGGVRPASVPRMQHPGPFAMTHVAPTPRALPMNLLPPQGSKPMASRQQHQQQQQHIAHTKSSSQPVPMTVSGVSGNADSCMGGGGGGGSGGYALGPSSSLTRLHHPSYGATLFPSSEPLPATSSGHLAQDMEELSLSRGTGEAPLPHLQQMFCTTPLLPLLSQSSMPPPGTAPTTGEYGVSGSVATQQISSAQHSHQSSMDSGVGPSVAGGHSIPSANQTPEHTRVACFDSRHKTYYLPEFWLVGKFVVDSTGTGVSLWTTACLIEFPRTTWAQCPEWPKTPDTSQIPIFSLYFLHVAFSLSLLFNYVICQIIAHMGNVRHIFTQATNSGSHNNNSCCGARENDRKIKD</sequence>
<dbReference type="InterPro" id="IPR036020">
    <property type="entry name" value="WW_dom_sf"/>
</dbReference>
<dbReference type="GO" id="GO:0035329">
    <property type="term" value="P:hippo signaling"/>
    <property type="evidence" value="ECO:0007669"/>
    <property type="project" value="TreeGrafter"/>
</dbReference>
<feature type="compositionally biased region" description="Low complexity" evidence="5">
    <location>
        <begin position="600"/>
        <end position="609"/>
    </location>
</feature>
<dbReference type="WBParaSite" id="maker-E.canG7_contigs_1288-snap-gene-0.65-mRNA-1">
    <property type="protein sequence ID" value="maker-E.canG7_contigs_1288-snap-gene-0.65-mRNA-1"/>
    <property type="gene ID" value="EcG7_02781"/>
</dbReference>
<dbReference type="InterPro" id="IPR051583">
    <property type="entry name" value="YAP1"/>
</dbReference>
<keyword evidence="4" id="KW-0539">Nucleus</keyword>
<evidence type="ECO:0000256" key="1">
    <source>
        <dbReference type="ARBA" id="ARBA00004123"/>
    </source>
</evidence>
<keyword evidence="6" id="KW-1133">Transmembrane helix</keyword>
<evidence type="ECO:0000256" key="4">
    <source>
        <dbReference type="ARBA" id="ARBA00023242"/>
    </source>
</evidence>